<dbReference type="EMBL" id="JBHSXI010000011">
    <property type="protein sequence ID" value="MFC6889361.1"/>
    <property type="molecule type" value="Genomic_DNA"/>
</dbReference>
<reference evidence="2 3" key="1">
    <citation type="journal article" date="2019" name="Int. J. Syst. Evol. Microbiol.">
        <title>The Global Catalogue of Microorganisms (GCM) 10K type strain sequencing project: providing services to taxonomists for standard genome sequencing and annotation.</title>
        <authorList>
            <consortium name="The Broad Institute Genomics Platform"/>
            <consortium name="The Broad Institute Genome Sequencing Center for Infectious Disease"/>
            <person name="Wu L."/>
            <person name="Ma J."/>
        </authorList>
    </citation>
    <scope>NUCLEOTIDE SEQUENCE [LARGE SCALE GENOMIC DNA]</scope>
    <source>
        <strain evidence="2 3">Y73</strain>
    </source>
</reference>
<accession>A0ABD5UR18</accession>
<evidence type="ECO:0000256" key="1">
    <source>
        <dbReference type="SAM" id="Phobius"/>
    </source>
</evidence>
<gene>
    <name evidence="2" type="ORF">ACFQEY_10095</name>
</gene>
<feature type="transmembrane region" description="Helical" evidence="1">
    <location>
        <begin position="88"/>
        <end position="107"/>
    </location>
</feature>
<dbReference type="AlphaFoldDB" id="A0ABD5UR18"/>
<keyword evidence="1" id="KW-0472">Membrane</keyword>
<feature type="transmembrane region" description="Helical" evidence="1">
    <location>
        <begin position="46"/>
        <end position="68"/>
    </location>
</feature>
<evidence type="ECO:0000313" key="3">
    <source>
        <dbReference type="Proteomes" id="UP001596333"/>
    </source>
</evidence>
<feature type="transmembrane region" description="Helical" evidence="1">
    <location>
        <begin position="23"/>
        <end position="41"/>
    </location>
</feature>
<keyword evidence="1" id="KW-0812">Transmembrane</keyword>
<evidence type="ECO:0000313" key="2">
    <source>
        <dbReference type="EMBL" id="MFC6889361.1"/>
    </source>
</evidence>
<keyword evidence="1" id="KW-1133">Transmembrane helix</keyword>
<proteinExistence type="predicted"/>
<protein>
    <submittedName>
        <fullName evidence="2">Uncharacterized protein</fullName>
    </submittedName>
</protein>
<comment type="caution">
    <text evidence="2">The sequence shown here is derived from an EMBL/GenBank/DDBJ whole genome shotgun (WGS) entry which is preliminary data.</text>
</comment>
<keyword evidence="3" id="KW-1185">Reference proteome</keyword>
<organism evidence="2 3">
    <name type="scientific">Halorubrum trueperi</name>
    <dbReference type="NCBI Taxonomy" id="2004704"/>
    <lineage>
        <taxon>Archaea</taxon>
        <taxon>Methanobacteriati</taxon>
        <taxon>Methanobacteriota</taxon>
        <taxon>Stenosarchaea group</taxon>
        <taxon>Halobacteria</taxon>
        <taxon>Halobacteriales</taxon>
        <taxon>Haloferacaceae</taxon>
        <taxon>Halorubrum</taxon>
    </lineage>
</organism>
<sequence length="124" mass="13587">MTASFIGILAVMENQISGIASRAPWYLVFAALVFTVTVVFLERNDVIGRVIIGTAFALAVVSFALSMLTTEGVIYTVRNPEEVFVSRLVLYFLAAGLVGTGFGYWAINHWREFTSPRSSDTGEL</sequence>
<dbReference type="Proteomes" id="UP001596333">
    <property type="component" value="Unassembled WGS sequence"/>
</dbReference>
<name>A0ABD5UR18_9EURY</name>
<dbReference type="RefSeq" id="WP_379768067.1">
    <property type="nucleotide sequence ID" value="NZ_JBHSXI010000011.1"/>
</dbReference>